<sequence>MIGFKNRTSKFGSLVSLLAISAMLVLFAVNFPVFMKSVSGQVFAGMWASFSVLMIVTHAIRLTTERQRAAVILLPGKKDARTRKNIRRVQAMRG</sequence>
<dbReference type="Proteomes" id="UP000049855">
    <property type="component" value="Unassembled WGS sequence"/>
</dbReference>
<evidence type="ECO:0000313" key="2">
    <source>
        <dbReference type="EMBL" id="CQR74267.1"/>
    </source>
</evidence>
<feature type="transmembrane region" description="Helical" evidence="1">
    <location>
        <begin position="41"/>
        <end position="60"/>
    </location>
</feature>
<keyword evidence="3" id="KW-1185">Reference proteome</keyword>
<feature type="transmembrane region" description="Helical" evidence="1">
    <location>
        <begin position="12"/>
        <end position="35"/>
    </location>
</feature>
<dbReference type="RefSeq" id="WP_021170271.1">
    <property type="nucleotide sequence ID" value="NZ_CTRP01000014.1"/>
</dbReference>
<accession>A0A0U1L3H9</accession>
<proteinExistence type="predicted"/>
<dbReference type="AlphaFoldDB" id="A0A0U1L3H9"/>
<name>A0A0U1L3H9_9FIRM</name>
<keyword evidence="1" id="KW-1133">Transmembrane helix</keyword>
<evidence type="ECO:0000313" key="3">
    <source>
        <dbReference type="Proteomes" id="UP000049855"/>
    </source>
</evidence>
<dbReference type="EMBL" id="CTRP01000014">
    <property type="protein sequence ID" value="CQR74267.1"/>
    <property type="molecule type" value="Genomic_DNA"/>
</dbReference>
<keyword evidence="1" id="KW-0472">Membrane</keyword>
<evidence type="ECO:0000256" key="1">
    <source>
        <dbReference type="SAM" id="Phobius"/>
    </source>
</evidence>
<organism evidence="2 3">
    <name type="scientific">Sporomusa ovata</name>
    <dbReference type="NCBI Taxonomy" id="2378"/>
    <lineage>
        <taxon>Bacteria</taxon>
        <taxon>Bacillati</taxon>
        <taxon>Bacillota</taxon>
        <taxon>Negativicutes</taxon>
        <taxon>Selenomonadales</taxon>
        <taxon>Sporomusaceae</taxon>
        <taxon>Sporomusa</taxon>
    </lineage>
</organism>
<protein>
    <submittedName>
        <fullName evidence="2">Uncharacterized protein</fullName>
    </submittedName>
</protein>
<gene>
    <name evidence="2" type="ORF">SpAn4DRAFT_0729</name>
</gene>
<reference evidence="3" key="1">
    <citation type="submission" date="2015-03" db="EMBL/GenBank/DDBJ databases">
        <authorList>
            <person name="Nijsse Bart"/>
        </authorList>
    </citation>
    <scope>NUCLEOTIDE SEQUENCE [LARGE SCALE GENOMIC DNA]</scope>
</reference>
<keyword evidence="1" id="KW-0812">Transmembrane</keyword>